<evidence type="ECO:0000256" key="1">
    <source>
        <dbReference type="SAM" id="MobiDB-lite"/>
    </source>
</evidence>
<feature type="compositionally biased region" description="Polar residues" evidence="1">
    <location>
        <begin position="214"/>
        <end position="223"/>
    </location>
</feature>
<protein>
    <recommendedName>
        <fullName evidence="4">Jhy protein homolog</fullName>
    </recommendedName>
</protein>
<dbReference type="Pfam" id="PF15261">
    <property type="entry name" value="JHY"/>
    <property type="match status" value="1"/>
</dbReference>
<organism evidence="2 3">
    <name type="scientific">Onychostoma macrolepis</name>
    <dbReference type="NCBI Taxonomy" id="369639"/>
    <lineage>
        <taxon>Eukaryota</taxon>
        <taxon>Metazoa</taxon>
        <taxon>Chordata</taxon>
        <taxon>Craniata</taxon>
        <taxon>Vertebrata</taxon>
        <taxon>Euteleostomi</taxon>
        <taxon>Actinopterygii</taxon>
        <taxon>Neopterygii</taxon>
        <taxon>Teleostei</taxon>
        <taxon>Ostariophysi</taxon>
        <taxon>Cypriniformes</taxon>
        <taxon>Cyprinidae</taxon>
        <taxon>Acrossocheilinae</taxon>
        <taxon>Onychostoma</taxon>
    </lineage>
</organism>
<keyword evidence="3" id="KW-1185">Reference proteome</keyword>
<proteinExistence type="predicted"/>
<feature type="region of interest" description="Disordered" evidence="1">
    <location>
        <begin position="72"/>
        <end position="126"/>
    </location>
</feature>
<name>A0A7J6CLY9_9TELE</name>
<sequence length="746" mass="84749">MKTIASEQRRHHELNGPDALEQTRVKFNINNDSNDSPRNNVPALPLTWDSLESDTESLVQEKEYQRELQMRIDLLSAENPKQHDAKTDSEEPEHLDVYDSLDLKPRQVKGPHEPLRQAPPEDEYADLRYDPNWRKNLEGAHFLNQLNARLSLDSFEESEDSLEPLENVPLGSRQEYVVVSNPPTVQMDNVLSPPPSSPFHLHPQQEDILDPPESKSSCMSSEGTPRDNGDHLNVKSVPPWKRSSQHLSNPRPVRDGEDIVERNKATLGINTHKQGSYLKVHQQKDKTEETKRPRQTSYETINTHSPESQDNVQDPELMWLQKTLKLKSHKEKKEPKRRERTSNHPDQLKPQVPESKPKAHLKPLTERHVISDDPPLQDSEEVYTHDPPQHHSGLPSHTHAPPTVNLNINLHTPANHTQPLNLSQKETIFTLVSQALQWDRPFLQQGYPFYPYVPPNSVGQMGLAPKAVVSSPAPKSGVVQAVDKSVPQRHAGKPTPNTFEKASFKNHSRLRIPMLKLPTSPQVEASHYPSELLPSDEESVGPCAPPTQISGPYTVLPPIAQVNSSDTELYSDRSEQHLNPVHRSSSEGYLSQMEKQRQLKAQSNYKAYTLKDYKNMKQEGKLGGLGPTNTIPEAVAEKIRRQKLYSNVIREQNKKISSIPSLSAKDSVGSDNKDTVPRRKALEYAKTIAKPKPPPKPKDRPREQNVSMRPQYPQEMDPFHLATLEMLRRHEEEKRAVARFRTIHAI</sequence>
<comment type="caution">
    <text evidence="2">The sequence shown here is derived from an EMBL/GenBank/DDBJ whole genome shotgun (WGS) entry which is preliminary data.</text>
</comment>
<evidence type="ECO:0008006" key="4">
    <source>
        <dbReference type="Google" id="ProtNLM"/>
    </source>
</evidence>
<feature type="compositionally biased region" description="Basic and acidic residues" evidence="1">
    <location>
        <begin position="282"/>
        <end position="292"/>
    </location>
</feature>
<dbReference type="Proteomes" id="UP000579812">
    <property type="component" value="Unassembled WGS sequence"/>
</dbReference>
<dbReference type="OrthoDB" id="10057281at2759"/>
<dbReference type="GO" id="GO:0035082">
    <property type="term" value="P:axoneme assembly"/>
    <property type="evidence" value="ECO:0007669"/>
    <property type="project" value="TreeGrafter"/>
</dbReference>
<gene>
    <name evidence="2" type="ORF">G5714_010843</name>
</gene>
<feature type="compositionally biased region" description="Polar residues" evidence="1">
    <location>
        <begin position="404"/>
        <end position="418"/>
    </location>
</feature>
<feature type="region of interest" description="Disordered" evidence="1">
    <location>
        <begin position="184"/>
        <end position="418"/>
    </location>
</feature>
<dbReference type="PANTHER" id="PTHR14726:SF1">
    <property type="entry name" value="JHY PROTEIN HOMOLOG"/>
    <property type="match status" value="1"/>
</dbReference>
<feature type="compositionally biased region" description="Basic and acidic residues" evidence="1">
    <location>
        <begin position="224"/>
        <end position="233"/>
    </location>
</feature>
<feature type="compositionally biased region" description="Basic and acidic residues" evidence="1">
    <location>
        <begin position="252"/>
        <end position="264"/>
    </location>
</feature>
<feature type="region of interest" description="Disordered" evidence="1">
    <location>
        <begin position="684"/>
        <end position="717"/>
    </location>
</feature>
<dbReference type="InterPro" id="IPR027968">
    <property type="entry name" value="JHY"/>
</dbReference>
<dbReference type="EMBL" id="JAAMOB010000010">
    <property type="protein sequence ID" value="KAF4108084.1"/>
    <property type="molecule type" value="Genomic_DNA"/>
</dbReference>
<dbReference type="AlphaFoldDB" id="A0A7J6CLY9"/>
<evidence type="ECO:0000313" key="2">
    <source>
        <dbReference type="EMBL" id="KAF4108084.1"/>
    </source>
</evidence>
<dbReference type="PANTHER" id="PTHR14726">
    <property type="entry name" value="JHY PROTEIN HOMOLOG"/>
    <property type="match status" value="1"/>
</dbReference>
<reference evidence="2 3" key="1">
    <citation type="submission" date="2020-04" db="EMBL/GenBank/DDBJ databases">
        <title>Chromosome-level genome assembly of a cyprinid fish Onychostoma macrolepis by integration of Nanopore Sequencing, Bionano and Hi-C technology.</title>
        <authorList>
            <person name="Wang D."/>
        </authorList>
    </citation>
    <scope>NUCLEOTIDE SEQUENCE [LARGE SCALE GENOMIC DNA]</scope>
    <source>
        <strain evidence="2">SWU-2019</strain>
        <tissue evidence="2">Muscle</tissue>
    </source>
</reference>
<feature type="compositionally biased region" description="Polar residues" evidence="1">
    <location>
        <begin position="295"/>
        <end position="312"/>
    </location>
</feature>
<evidence type="ECO:0000313" key="3">
    <source>
        <dbReference type="Proteomes" id="UP000579812"/>
    </source>
</evidence>
<accession>A0A7J6CLY9</accession>
<feature type="compositionally biased region" description="Basic and acidic residues" evidence="1">
    <location>
        <begin position="80"/>
        <end position="115"/>
    </location>
</feature>
<feature type="region of interest" description="Disordered" evidence="1">
    <location>
        <begin position="660"/>
        <end position="679"/>
    </location>
</feature>
<feature type="compositionally biased region" description="Basic and acidic residues" evidence="1">
    <location>
        <begin position="331"/>
        <end position="347"/>
    </location>
</feature>
<feature type="region of interest" description="Disordered" evidence="1">
    <location>
        <begin position="1"/>
        <end position="22"/>
    </location>
</feature>